<accession>A0A7N6AE12</accession>
<dbReference type="AlphaFoldDB" id="A0A7N6AE12"/>
<protein>
    <recommendedName>
        <fullName evidence="7">Exonuclease domain-containing protein</fullName>
    </recommendedName>
</protein>
<evidence type="ECO:0000256" key="2">
    <source>
        <dbReference type="ARBA" id="ARBA00006357"/>
    </source>
</evidence>
<dbReference type="SUPFAM" id="SSF53098">
    <property type="entry name" value="Ribonuclease H-like"/>
    <property type="match status" value="1"/>
</dbReference>
<dbReference type="Pfam" id="PF00929">
    <property type="entry name" value="RNase_T"/>
    <property type="match status" value="1"/>
</dbReference>
<comment type="similarity">
    <text evidence="2">Belongs to the REXO1/REXO3 family.</text>
</comment>
<dbReference type="InterPro" id="IPR012337">
    <property type="entry name" value="RNaseH-like_sf"/>
</dbReference>
<name>A0A7N6AE12_ANATE</name>
<dbReference type="InterPro" id="IPR034922">
    <property type="entry name" value="REX1-like_exo"/>
</dbReference>
<comment type="subcellular location">
    <subcellularLocation>
        <location evidence="1">Nucleus</location>
    </subcellularLocation>
</comment>
<sequence>MNPLKPCDFPQTNSIFYKAPVANSDLQSGHHIEQPAYNRIYNHCSPKQMMPSSEPSQHLLGKAANAEVIIIESSSEEEELHYSELDLSDSDPMEECYRIFMEANNENKGNEEQSDMSVATMMGMEKSNEVDGKPQALAGKKRVAHEAKHTETLAKNRPQPQVLVPLRGPTTSAFGSQPSKIQQTQQRASMLTASVKGGQAFISSTCQRKPETQNSHSISSQALENLQPAPLQNAYMNYIPLGTTVIDMGNNLHLILPEGAFPLPVASSSSPVTSVLTPINQVHTSTLAVKQAYFPPAVTPVQRLRTAAPVLIPAPARNPSLTSAFATAQSTTPIAQTVSQPAAIAKPLPTKRKLKQQCEVAKVPHDVRQRYVNMFTKEFIKTAANVNDAFEKALAEERSVYNRSVNKLKYLSIAVNALKRLKNQSAVAAKGETLENQFVTKSFDRSSVCFFPADDAAFYESLTDYILTEEKLVESNFPVQHPEKPGCAALFADNKKGNTDSLKRICCRCGATYSVSRTGKHIRKEECNYHYGKAVENKGEYSILGVQLKDYFINSNLDGFVSTVPRHPSDTSCPGVYSLDCEMCYTIHGLELSRVTVVNSSLQVIYDTYVKPDNDVIDYNTRFSGISEEEVKGNHTSLREVQQTLLSFISADTILIGHGLEADLCTLKLLHGTVVDTSVVFPHRLGPPHKLTLNNLTAEYLRRIIQESVCGHDTAEDAAACMELMLWKVKEDGKLKK</sequence>
<keyword evidence="5" id="KW-0269">Exonuclease</keyword>
<evidence type="ECO:0000256" key="3">
    <source>
        <dbReference type="ARBA" id="ARBA00022722"/>
    </source>
</evidence>
<dbReference type="Pfam" id="PF15870">
    <property type="entry name" value="EloA-BP1"/>
    <property type="match status" value="1"/>
</dbReference>
<dbReference type="FunFam" id="3.30.420.10:FF:000019">
    <property type="entry name" value="RNA exonuclease NEF-sp"/>
    <property type="match status" value="1"/>
</dbReference>
<evidence type="ECO:0000256" key="4">
    <source>
        <dbReference type="ARBA" id="ARBA00022801"/>
    </source>
</evidence>
<dbReference type="GO" id="GO:0004527">
    <property type="term" value="F:exonuclease activity"/>
    <property type="evidence" value="ECO:0007669"/>
    <property type="project" value="UniProtKB-KW"/>
</dbReference>
<dbReference type="Proteomes" id="UP000265040">
    <property type="component" value="Chromosome 9"/>
</dbReference>
<dbReference type="GO" id="GO:0005634">
    <property type="term" value="C:nucleus"/>
    <property type="evidence" value="ECO:0007669"/>
    <property type="project" value="UniProtKB-SubCell"/>
</dbReference>
<dbReference type="CDD" id="cd06145">
    <property type="entry name" value="REX1_like"/>
    <property type="match status" value="1"/>
</dbReference>
<organism evidence="8 9">
    <name type="scientific">Anabas testudineus</name>
    <name type="common">Climbing perch</name>
    <name type="synonym">Anthias testudineus</name>
    <dbReference type="NCBI Taxonomy" id="64144"/>
    <lineage>
        <taxon>Eukaryota</taxon>
        <taxon>Metazoa</taxon>
        <taxon>Chordata</taxon>
        <taxon>Craniata</taxon>
        <taxon>Vertebrata</taxon>
        <taxon>Euteleostomi</taxon>
        <taxon>Actinopterygii</taxon>
        <taxon>Neopterygii</taxon>
        <taxon>Teleostei</taxon>
        <taxon>Neoteleostei</taxon>
        <taxon>Acanthomorphata</taxon>
        <taxon>Anabantaria</taxon>
        <taxon>Anabantiformes</taxon>
        <taxon>Anabantoidei</taxon>
        <taxon>Anabantidae</taxon>
        <taxon>Anabas</taxon>
    </lineage>
</organism>
<dbReference type="InterPro" id="IPR013520">
    <property type="entry name" value="Ribonucl_H"/>
</dbReference>
<reference evidence="8" key="3">
    <citation type="submission" date="2025-09" db="UniProtKB">
        <authorList>
            <consortium name="Ensembl"/>
        </authorList>
    </citation>
    <scope>IDENTIFICATION</scope>
</reference>
<dbReference type="PANTHER" id="PTHR12801:SF152">
    <property type="entry name" value="EXONUCLEASE DOMAIN-CONTAINING PROTEIN"/>
    <property type="match status" value="1"/>
</dbReference>
<dbReference type="InterPro" id="IPR031736">
    <property type="entry name" value="REXO1-like_dom"/>
</dbReference>
<keyword evidence="9" id="KW-1185">Reference proteome</keyword>
<reference evidence="8" key="2">
    <citation type="submission" date="2025-08" db="UniProtKB">
        <authorList>
            <consortium name="Ensembl"/>
        </authorList>
    </citation>
    <scope>IDENTIFICATION</scope>
</reference>
<dbReference type="InterPro" id="IPR036397">
    <property type="entry name" value="RNaseH_sf"/>
</dbReference>
<evidence type="ECO:0000313" key="8">
    <source>
        <dbReference type="Ensembl" id="ENSATEP00000047003.2"/>
    </source>
</evidence>
<evidence type="ECO:0000259" key="7">
    <source>
        <dbReference type="SMART" id="SM00479"/>
    </source>
</evidence>
<feature type="domain" description="Exonuclease" evidence="7">
    <location>
        <begin position="575"/>
        <end position="734"/>
    </location>
</feature>
<dbReference type="Ensembl" id="ENSATET00000043791.2">
    <property type="protein sequence ID" value="ENSATEP00000047003.2"/>
    <property type="gene ID" value="ENSATEG00000028913.2"/>
</dbReference>
<evidence type="ECO:0000256" key="6">
    <source>
        <dbReference type="ARBA" id="ARBA00023242"/>
    </source>
</evidence>
<dbReference type="GO" id="GO:0003676">
    <property type="term" value="F:nucleic acid binding"/>
    <property type="evidence" value="ECO:0007669"/>
    <property type="project" value="InterPro"/>
</dbReference>
<reference evidence="8" key="1">
    <citation type="submission" date="2021-04" db="EMBL/GenBank/DDBJ databases">
        <authorList>
            <consortium name="Wellcome Sanger Institute Data Sharing"/>
        </authorList>
    </citation>
    <scope>NUCLEOTIDE SEQUENCE [LARGE SCALE GENOMIC DNA]</scope>
</reference>
<evidence type="ECO:0000313" key="9">
    <source>
        <dbReference type="Proteomes" id="UP000265040"/>
    </source>
</evidence>
<dbReference type="GeneTree" id="ENSGT00940000167497"/>
<dbReference type="Gene3D" id="3.30.420.10">
    <property type="entry name" value="Ribonuclease H-like superfamily/Ribonuclease H"/>
    <property type="match status" value="1"/>
</dbReference>
<dbReference type="InterPro" id="IPR047021">
    <property type="entry name" value="REXO1/3/4-like"/>
</dbReference>
<evidence type="ECO:0000256" key="1">
    <source>
        <dbReference type="ARBA" id="ARBA00004123"/>
    </source>
</evidence>
<keyword evidence="4" id="KW-0378">Hydrolase</keyword>
<keyword evidence="6" id="KW-0539">Nucleus</keyword>
<keyword evidence="3" id="KW-0540">Nuclease</keyword>
<evidence type="ECO:0000256" key="5">
    <source>
        <dbReference type="ARBA" id="ARBA00022839"/>
    </source>
</evidence>
<dbReference type="PANTHER" id="PTHR12801">
    <property type="entry name" value="RNA EXONUCLEASE REXO1 / RECO3 FAMILY MEMBER-RELATED"/>
    <property type="match status" value="1"/>
</dbReference>
<proteinExistence type="inferred from homology"/>
<dbReference type="SMART" id="SM00479">
    <property type="entry name" value="EXOIII"/>
    <property type="match status" value="1"/>
</dbReference>